<evidence type="ECO:0000313" key="11">
    <source>
        <dbReference type="Proteomes" id="UP000092993"/>
    </source>
</evidence>
<dbReference type="PANTHER" id="PTHR11081:SF65">
    <property type="entry name" value="DNA DAMAGE-INDUCIBLE PROTEIN DIN7-RELATED"/>
    <property type="match status" value="1"/>
</dbReference>
<keyword evidence="6" id="KW-0539">Nucleus</keyword>
<dbReference type="PANTHER" id="PTHR11081">
    <property type="entry name" value="FLAP ENDONUCLEASE FAMILY MEMBER"/>
    <property type="match status" value="1"/>
</dbReference>
<evidence type="ECO:0000313" key="10">
    <source>
        <dbReference type="EMBL" id="OBZ67329.1"/>
    </source>
</evidence>
<dbReference type="InterPro" id="IPR006085">
    <property type="entry name" value="XPG_DNA_repair_N"/>
</dbReference>
<dbReference type="GO" id="GO:0005634">
    <property type="term" value="C:nucleus"/>
    <property type="evidence" value="ECO:0007669"/>
    <property type="project" value="UniProtKB-SubCell"/>
</dbReference>
<gene>
    <name evidence="10" type="primary">exo1</name>
    <name evidence="10" type="ORF">A0H81_12586</name>
</gene>
<name>A0A1C7LTT3_GRIFR</name>
<dbReference type="GO" id="GO:0017108">
    <property type="term" value="F:5'-flap endonuclease activity"/>
    <property type="evidence" value="ECO:0007669"/>
    <property type="project" value="TreeGrafter"/>
</dbReference>
<dbReference type="GO" id="GO:0006281">
    <property type="term" value="P:DNA repair"/>
    <property type="evidence" value="ECO:0007669"/>
    <property type="project" value="UniProtKB-KW"/>
</dbReference>
<dbReference type="Pfam" id="PF00752">
    <property type="entry name" value="XPG_N"/>
    <property type="match status" value="1"/>
</dbReference>
<dbReference type="SMART" id="SM00485">
    <property type="entry name" value="XPGN"/>
    <property type="match status" value="1"/>
</dbReference>
<feature type="domain" description="XPG N-terminal" evidence="9">
    <location>
        <begin position="1"/>
        <end position="99"/>
    </location>
</feature>
<feature type="compositionally biased region" description="Basic and acidic residues" evidence="7">
    <location>
        <begin position="747"/>
        <end position="756"/>
    </location>
</feature>
<dbReference type="Proteomes" id="UP000092993">
    <property type="component" value="Unassembled WGS sequence"/>
</dbReference>
<feature type="compositionally biased region" description="Polar residues" evidence="7">
    <location>
        <begin position="719"/>
        <end position="728"/>
    </location>
</feature>
<dbReference type="SMART" id="SM00484">
    <property type="entry name" value="XPGI"/>
    <property type="match status" value="1"/>
</dbReference>
<dbReference type="InterPro" id="IPR036279">
    <property type="entry name" value="5-3_exonuclease_C_sf"/>
</dbReference>
<dbReference type="SUPFAM" id="SSF88723">
    <property type="entry name" value="PIN domain-like"/>
    <property type="match status" value="1"/>
</dbReference>
<dbReference type="STRING" id="5627.A0A1C7LTT3"/>
<evidence type="ECO:0000256" key="1">
    <source>
        <dbReference type="ARBA" id="ARBA00004123"/>
    </source>
</evidence>
<feature type="region of interest" description="Disordered" evidence="7">
    <location>
        <begin position="629"/>
        <end position="649"/>
    </location>
</feature>
<dbReference type="OMA" id="RVAHGWW"/>
<feature type="compositionally biased region" description="Low complexity" evidence="7">
    <location>
        <begin position="695"/>
        <end position="708"/>
    </location>
</feature>
<feature type="domain" description="XPG-I" evidence="8">
    <location>
        <begin position="138"/>
        <end position="206"/>
    </location>
</feature>
<evidence type="ECO:0000256" key="5">
    <source>
        <dbReference type="ARBA" id="ARBA00023204"/>
    </source>
</evidence>
<feature type="compositionally biased region" description="Polar residues" evidence="7">
    <location>
        <begin position="629"/>
        <end position="640"/>
    </location>
</feature>
<evidence type="ECO:0000259" key="8">
    <source>
        <dbReference type="SMART" id="SM00484"/>
    </source>
</evidence>
<dbReference type="GO" id="GO:0046872">
    <property type="term" value="F:metal ion binding"/>
    <property type="evidence" value="ECO:0007669"/>
    <property type="project" value="InterPro"/>
</dbReference>
<keyword evidence="3" id="KW-0227">DNA damage</keyword>
<dbReference type="InterPro" id="IPR006086">
    <property type="entry name" value="XPG-I_dom"/>
</dbReference>
<feature type="region of interest" description="Disordered" evidence="7">
    <location>
        <begin position="747"/>
        <end position="785"/>
    </location>
</feature>
<dbReference type="OrthoDB" id="26491at2759"/>
<accession>A0A1C7LTT3</accession>
<keyword evidence="11" id="KW-1185">Reference proteome</keyword>
<feature type="region of interest" description="Disordered" evidence="7">
    <location>
        <begin position="584"/>
        <end position="606"/>
    </location>
</feature>
<keyword evidence="5" id="KW-0234">DNA repair</keyword>
<dbReference type="EMBL" id="LUGG01000024">
    <property type="protein sequence ID" value="OBZ67329.1"/>
    <property type="molecule type" value="Genomic_DNA"/>
</dbReference>
<dbReference type="Gene3D" id="3.40.50.1010">
    <property type="entry name" value="5'-nuclease"/>
    <property type="match status" value="1"/>
</dbReference>
<keyword evidence="4" id="KW-0378">Hydrolase</keyword>
<evidence type="ECO:0000256" key="6">
    <source>
        <dbReference type="ARBA" id="ARBA00023242"/>
    </source>
</evidence>
<comment type="caution">
    <text evidence="10">The sequence shown here is derived from an EMBL/GenBank/DDBJ whole genome shotgun (WGS) entry which is preliminary data.</text>
</comment>
<evidence type="ECO:0000259" key="9">
    <source>
        <dbReference type="SMART" id="SM00485"/>
    </source>
</evidence>
<dbReference type="InterPro" id="IPR029060">
    <property type="entry name" value="PIN-like_dom_sf"/>
</dbReference>
<evidence type="ECO:0000256" key="2">
    <source>
        <dbReference type="ARBA" id="ARBA00022722"/>
    </source>
</evidence>
<evidence type="ECO:0000256" key="7">
    <source>
        <dbReference type="SAM" id="MobiDB-lite"/>
    </source>
</evidence>
<proteinExistence type="predicted"/>
<organism evidence="10 11">
    <name type="scientific">Grifola frondosa</name>
    <name type="common">Maitake</name>
    <name type="synonym">Polyporus frondosus</name>
    <dbReference type="NCBI Taxonomy" id="5627"/>
    <lineage>
        <taxon>Eukaryota</taxon>
        <taxon>Fungi</taxon>
        <taxon>Dikarya</taxon>
        <taxon>Basidiomycota</taxon>
        <taxon>Agaricomycotina</taxon>
        <taxon>Agaricomycetes</taxon>
        <taxon>Polyporales</taxon>
        <taxon>Grifolaceae</taxon>
        <taxon>Grifola</taxon>
    </lineage>
</organism>
<keyword evidence="2" id="KW-0540">Nuclease</keyword>
<dbReference type="PROSITE" id="PS00842">
    <property type="entry name" value="XPG_2"/>
    <property type="match status" value="1"/>
</dbReference>
<feature type="region of interest" description="Disordered" evidence="7">
    <location>
        <begin position="678"/>
        <end position="733"/>
    </location>
</feature>
<dbReference type="AlphaFoldDB" id="A0A1C7LTT3"/>
<evidence type="ECO:0000256" key="4">
    <source>
        <dbReference type="ARBA" id="ARBA00022801"/>
    </source>
</evidence>
<dbReference type="PRINTS" id="PR00853">
    <property type="entry name" value="XPGRADSUPER"/>
</dbReference>
<dbReference type="InterPro" id="IPR019974">
    <property type="entry name" value="XPG_CS"/>
</dbReference>
<reference evidence="10 11" key="1">
    <citation type="submission" date="2016-03" db="EMBL/GenBank/DDBJ databases">
        <title>Whole genome sequencing of Grifola frondosa 9006-11.</title>
        <authorList>
            <person name="Min B."/>
            <person name="Park H."/>
            <person name="Kim J.-G."/>
            <person name="Cho H."/>
            <person name="Oh Y.-L."/>
            <person name="Kong W.-S."/>
            <person name="Choi I.-G."/>
        </authorList>
    </citation>
    <scope>NUCLEOTIDE SEQUENCE [LARGE SCALE GENOMIC DNA]</scope>
    <source>
        <strain evidence="10 11">9006-11</strain>
    </source>
</reference>
<dbReference type="CDD" id="cd09857">
    <property type="entry name" value="PIN_EXO1"/>
    <property type="match status" value="1"/>
</dbReference>
<evidence type="ECO:0000256" key="3">
    <source>
        <dbReference type="ARBA" id="ARBA00022763"/>
    </source>
</evidence>
<dbReference type="InterPro" id="IPR006084">
    <property type="entry name" value="XPG/Rad2"/>
</dbReference>
<dbReference type="FunFam" id="3.40.50.1010:FF:000002">
    <property type="entry name" value="Exonuclease 1, putative"/>
    <property type="match status" value="1"/>
</dbReference>
<sequence length="785" mass="87009">MGISGLLPLLKDIQVNKHLSEFRGQTMAVDGYVWLHRGTYGCAAELATGKKTTRYVDYAMHRVRLLRHHGIQPYVVFDGGPLPAKKGTEVERKKRRDENLSRANAFAAQGKHSQAREFYVKCIDVTPQMAYQLIKALKAESVPYVVAPYEADAQLAYLEKIGLVDGIITEDSDLLVFGCKTVLFKMEPATCTRYLFVRLVRRAIPYYGDSQRMRLLPSIPGIGLKTAWALLRKYKTVENMVGLRRRCSLHQRVYDPMQEKLVNLTDLPDDEDWDDEKEAYIGSHIEPSLAKQVADGDACPISLLPMQDINPTYIPRAIKTIPMNSTCLSRPDKDNGKAKLKHSEKPSGIGLLKFFSTSDLSERYYCELCSDYVHGVVLIAPKSKEGAVKDCPQNSAKAVKTAPAVGRSSGKRTLAEVMDQDIAAKRKKQEIPYSNNVAIITSSKFFCEVSAPSPRGGVERTSVISAVAGPSHLSREEEKENIPCLSEEDIHREAPDPVVQEDGYISPSPSLTRCGTPDVSSPVRPDTGPSKAGGDDWNDDRGADVLSNPPIERKRSRFGQDEFPRALSRRRTWDSAGVGMVLVRGTPSQSEHEQDELGSAESGPDLRDVFDEWDEVMSEIEGFDEFQQSARSAACTSESVTPDEWSQERGNLVIHDSGEEGDAEEFGRRPNMLLQLAMRRSPTDGGRSGRAVGRMETTTIGETTMTPEGRQRPVVQRPHSAQSVSKQKGQQDLRVARRRSLVFLKEDMASPKDSLLRDTSSVRPGSAGSEDGIAASAKNRFAEFR</sequence>
<dbReference type="SUPFAM" id="SSF47807">
    <property type="entry name" value="5' to 3' exonuclease, C-terminal subdomain"/>
    <property type="match status" value="1"/>
</dbReference>
<comment type="subcellular location">
    <subcellularLocation>
        <location evidence="1">Nucleus</location>
    </subcellularLocation>
</comment>
<dbReference type="InterPro" id="IPR044752">
    <property type="entry name" value="PIN-like_EXO1"/>
</dbReference>
<dbReference type="Pfam" id="PF00867">
    <property type="entry name" value="XPG_I"/>
    <property type="match status" value="1"/>
</dbReference>
<feature type="region of interest" description="Disordered" evidence="7">
    <location>
        <begin position="469"/>
        <end position="559"/>
    </location>
</feature>
<protein>
    <submittedName>
        <fullName evidence="10">Exodeoxyribonuclease 1</fullName>
    </submittedName>
</protein>